<dbReference type="Gene3D" id="3.10.450.40">
    <property type="match status" value="1"/>
</dbReference>
<dbReference type="KEGG" id="vg:26517763"/>
<reference evidence="2" key="2">
    <citation type="submission" date="2015-03" db="EMBL/GenBank/DDBJ databases">
        <title>The genome and structure of Sinorhizobium meliloti phage phiM9.</title>
        <authorList>
            <person name="Johnson M.C."/>
            <person name="Tatum K.B."/>
            <person name="Lynn J.S."/>
            <person name="Brewer T.E."/>
            <person name="Washburn B.K."/>
            <person name="Stroupe M.E."/>
            <person name="Jones K.M."/>
        </authorList>
    </citation>
    <scope>NUCLEOTIDE SEQUENCE [LARGE SCALE GENOMIC DNA]</scope>
</reference>
<reference evidence="1 2" key="1">
    <citation type="journal article" date="2015" name="J. Virol.">
        <title>Sinorhizobium meliloti Phage ?M9 Defines a New Group of T4 Superfamily Phages with Unusual Genomic Features but a Common T=16 Capsid.</title>
        <authorList>
            <person name="Johnson M.C."/>
            <person name="Tatum K.B."/>
            <person name="Lynn J.S."/>
            <person name="Brewer T.E."/>
            <person name="Lu S."/>
            <person name="Washburn B.K."/>
            <person name="Stroupe M.E."/>
            <person name="Jones K.M."/>
        </authorList>
    </citation>
    <scope>NUCLEOTIDE SEQUENCE [LARGE SCALE GENOMIC DNA]</scope>
</reference>
<dbReference type="EMBL" id="KP881232">
    <property type="protein sequence ID" value="AKE44711.1"/>
    <property type="molecule type" value="Genomic_DNA"/>
</dbReference>
<dbReference type="GeneID" id="26517763"/>
<name>A0A0F6TGM0_9CAUD</name>
<gene>
    <name evidence="1" type="ORF">Sm_phiM9_081</name>
</gene>
<dbReference type="SUPFAM" id="SSF160719">
    <property type="entry name" value="gpW/gp25-like"/>
    <property type="match status" value="1"/>
</dbReference>
<sequence>MSTLDERVTDLSANLARNPVTDDIILKKNEAAIKQHIDMLLLSDEYACIGRPHVCVGLKKFINEPATDGKIAELKNRIREAMRHESRVSVDSLEVTFDTNSKYCIVTMTLTFTNTDRSFTYETRLRRIL</sequence>
<evidence type="ECO:0000313" key="2">
    <source>
        <dbReference type="Proteomes" id="UP000033804"/>
    </source>
</evidence>
<proteinExistence type="predicted"/>
<dbReference type="Proteomes" id="UP000033804">
    <property type="component" value="Segment"/>
</dbReference>
<dbReference type="RefSeq" id="YP_009189465.1">
    <property type="nucleotide sequence ID" value="NC_028676.1"/>
</dbReference>
<protein>
    <submittedName>
        <fullName evidence="1">Putative base plate wedge subunit</fullName>
    </submittedName>
</protein>
<evidence type="ECO:0000313" key="1">
    <source>
        <dbReference type="EMBL" id="AKE44711.1"/>
    </source>
</evidence>
<keyword evidence="2" id="KW-1185">Reference proteome</keyword>
<dbReference type="OrthoDB" id="33054at10239"/>
<accession>A0A0F6TGM0</accession>
<organism evidence="1 2">
    <name type="scientific">Sinorhizobium phage phiM9</name>
    <dbReference type="NCBI Taxonomy" id="1636182"/>
    <lineage>
        <taxon>Viruses</taxon>
        <taxon>Duplodnaviria</taxon>
        <taxon>Heunggongvirae</taxon>
        <taxon>Uroviricota</taxon>
        <taxon>Caudoviricetes</taxon>
        <taxon>Pootjesviridae</taxon>
        <taxon>Emnonavirus</taxon>
        <taxon>Emnonavirus phiM9</taxon>
    </lineage>
</organism>